<keyword evidence="1" id="KW-0812">Transmembrane</keyword>
<feature type="transmembrane region" description="Helical" evidence="1">
    <location>
        <begin position="140"/>
        <end position="159"/>
    </location>
</feature>
<feature type="transmembrane region" description="Helical" evidence="1">
    <location>
        <begin position="242"/>
        <end position="263"/>
    </location>
</feature>
<feature type="transmembrane region" description="Helical" evidence="1">
    <location>
        <begin position="165"/>
        <end position="185"/>
    </location>
</feature>
<protein>
    <submittedName>
        <fullName evidence="3">Type 4 prepilin-like protein leader peptide-processing enzyme</fullName>
    </submittedName>
</protein>
<dbReference type="AlphaFoldDB" id="A0A136LY64"/>
<dbReference type="InterPro" id="IPR050882">
    <property type="entry name" value="Prepilin_peptidase/N-MTase"/>
</dbReference>
<dbReference type="PANTHER" id="PTHR30487">
    <property type="entry name" value="TYPE 4 PREPILIN-LIKE PROTEINS LEADER PEPTIDE-PROCESSING ENZYME"/>
    <property type="match status" value="1"/>
</dbReference>
<gene>
    <name evidence="3" type="primary">comC_2</name>
    <name evidence="3" type="ORF">TR69_WS6001000591</name>
</gene>
<feature type="transmembrane region" description="Helical" evidence="1">
    <location>
        <begin position="107"/>
        <end position="128"/>
    </location>
</feature>
<dbReference type="PANTHER" id="PTHR30487:SF0">
    <property type="entry name" value="PREPILIN LEADER PEPTIDASE_N-METHYLTRANSFERASE-RELATED"/>
    <property type="match status" value="1"/>
</dbReference>
<feature type="domain" description="Prepilin peptidase A24 N-terminal" evidence="2">
    <location>
        <begin position="18"/>
        <end position="99"/>
    </location>
</feature>
<feature type="transmembrane region" description="Helical" evidence="1">
    <location>
        <begin position="197"/>
        <end position="230"/>
    </location>
</feature>
<feature type="transmembrane region" description="Helical" evidence="1">
    <location>
        <begin position="6"/>
        <end position="30"/>
    </location>
</feature>
<dbReference type="Pfam" id="PF06750">
    <property type="entry name" value="A24_N_bact"/>
    <property type="match status" value="1"/>
</dbReference>
<reference evidence="3 4" key="1">
    <citation type="submission" date="2015-02" db="EMBL/GenBank/DDBJ databases">
        <title>Improved understanding of the partial-nitritation anammox process through 23 genomes representing the majority of the microbial community.</title>
        <authorList>
            <person name="Speth D.R."/>
            <person name="In T Zandt M."/>
            <person name="Guerrero Cruz S."/>
            <person name="Jetten M.S."/>
            <person name="Dutilh B.E."/>
        </authorList>
    </citation>
    <scope>NUCLEOTIDE SEQUENCE [LARGE SCALE GENOMIC DNA]</scope>
    <source>
        <strain evidence="3">OLB20</strain>
    </source>
</reference>
<dbReference type="STRING" id="1617426.TR69_WS6001000591"/>
<keyword evidence="1" id="KW-0472">Membrane</keyword>
<organism evidence="3 4">
    <name type="scientific">candidate division WS6 bacterium OLB20</name>
    <dbReference type="NCBI Taxonomy" id="1617426"/>
    <lineage>
        <taxon>Bacteria</taxon>
        <taxon>Candidatus Dojkabacteria</taxon>
    </lineage>
</organism>
<dbReference type="GO" id="GO:0006465">
    <property type="term" value="P:signal peptide processing"/>
    <property type="evidence" value="ECO:0007669"/>
    <property type="project" value="TreeGrafter"/>
</dbReference>
<dbReference type="InterPro" id="IPR010627">
    <property type="entry name" value="Prepilin_pept_A24_N"/>
</dbReference>
<name>A0A136LY64_9BACT</name>
<evidence type="ECO:0000259" key="2">
    <source>
        <dbReference type="Pfam" id="PF06750"/>
    </source>
</evidence>
<evidence type="ECO:0000256" key="1">
    <source>
        <dbReference type="SAM" id="Phobius"/>
    </source>
</evidence>
<dbReference type="Proteomes" id="UP000070457">
    <property type="component" value="Unassembled WGS sequence"/>
</dbReference>
<dbReference type="GO" id="GO:0005886">
    <property type="term" value="C:plasma membrane"/>
    <property type="evidence" value="ECO:0007669"/>
    <property type="project" value="TreeGrafter"/>
</dbReference>
<comment type="caution">
    <text evidence="3">The sequence shown here is derived from an EMBL/GenBank/DDBJ whole genome shotgun (WGS) entry which is preliminary data.</text>
</comment>
<keyword evidence="1" id="KW-1133">Transmembrane helix</keyword>
<evidence type="ECO:0000313" key="3">
    <source>
        <dbReference type="EMBL" id="KXK26585.1"/>
    </source>
</evidence>
<proteinExistence type="predicted"/>
<feature type="transmembrane region" description="Helical" evidence="1">
    <location>
        <begin position="80"/>
        <end position="101"/>
    </location>
</feature>
<accession>A0A136LY64</accession>
<dbReference type="GO" id="GO:0004190">
    <property type="term" value="F:aspartic-type endopeptidase activity"/>
    <property type="evidence" value="ECO:0007669"/>
    <property type="project" value="TreeGrafter"/>
</dbReference>
<dbReference type="EMBL" id="JYNZ01000003">
    <property type="protein sequence ID" value="KXK26585.1"/>
    <property type="molecule type" value="Genomic_DNA"/>
</dbReference>
<evidence type="ECO:0000313" key="4">
    <source>
        <dbReference type="Proteomes" id="UP000070457"/>
    </source>
</evidence>
<sequence>MEGATLLLFGITYVLGLILGAALGSFVNMLTYRVYRNMPLGGRSFADGTGEVLTGTDLIPVFSYILSGGRSKTSGERLPLLYPAIELAAAVIVLFVFVLFYNPAQQLFVLPLAGALVFVTGMIFFASYDYQYMSLPKKEVVIFSLLTLLIVSAEYLSGFRTASDLISSIAGSGLFALLIGLIRFIPRSGLTVRDVVLTAATAAYLGFAGMFWAVLFGSLAGSVAGIVLLIRKRDPRVQVPYATVLAAGSLLWLIAGQIVIPVIF</sequence>